<dbReference type="AlphaFoldDB" id="A0ABD3EZ72"/>
<proteinExistence type="predicted"/>
<organism evidence="3 4">
    <name type="scientific">Phytophthora oleae</name>
    <dbReference type="NCBI Taxonomy" id="2107226"/>
    <lineage>
        <taxon>Eukaryota</taxon>
        <taxon>Sar</taxon>
        <taxon>Stramenopiles</taxon>
        <taxon>Oomycota</taxon>
        <taxon>Peronosporomycetes</taxon>
        <taxon>Peronosporales</taxon>
        <taxon>Peronosporaceae</taxon>
        <taxon>Phytophthora</taxon>
    </lineage>
</organism>
<evidence type="ECO:0000313" key="4">
    <source>
        <dbReference type="Proteomes" id="UP001632037"/>
    </source>
</evidence>
<protein>
    <submittedName>
        <fullName evidence="3">Uncharacterized protein</fullName>
    </submittedName>
</protein>
<comment type="caution">
    <text evidence="3">The sequence shown here is derived from an EMBL/GenBank/DDBJ whole genome shotgun (WGS) entry which is preliminary data.</text>
</comment>
<dbReference type="Proteomes" id="UP001632037">
    <property type="component" value="Unassembled WGS sequence"/>
</dbReference>
<evidence type="ECO:0000256" key="1">
    <source>
        <dbReference type="SAM" id="Coils"/>
    </source>
</evidence>
<feature type="region of interest" description="Disordered" evidence="2">
    <location>
        <begin position="120"/>
        <end position="140"/>
    </location>
</feature>
<keyword evidence="4" id="KW-1185">Reference proteome</keyword>
<accession>A0ABD3EZ72</accession>
<sequence length="140" mass="16030">MIVSHDTHSNGVAELARENVILEREKAELEKEKVVLKQEKDVLEKENSLLGRQAADLAREKDRLTHAFRKPEQLAEKARTVAENRAEVHVEMLRYSLRRTEDNGKEVVGLLVEAQPRAETAELTAKQKVQQIRKEPKSKT</sequence>
<dbReference type="EMBL" id="JBIMZQ010000049">
    <property type="protein sequence ID" value="KAL3658987.1"/>
    <property type="molecule type" value="Genomic_DNA"/>
</dbReference>
<keyword evidence="1" id="KW-0175">Coiled coil</keyword>
<name>A0ABD3EZ72_9STRA</name>
<gene>
    <name evidence="3" type="ORF">V7S43_015872</name>
</gene>
<evidence type="ECO:0000256" key="2">
    <source>
        <dbReference type="SAM" id="MobiDB-lite"/>
    </source>
</evidence>
<reference evidence="3 4" key="1">
    <citation type="submission" date="2024-09" db="EMBL/GenBank/DDBJ databases">
        <title>Genome sequencing and assembly of Phytophthora oleae, isolate VK10A, causative agent of rot of olive drupes.</title>
        <authorList>
            <person name="Conti Taguali S."/>
            <person name="Riolo M."/>
            <person name="La Spada F."/>
            <person name="Cacciola S.O."/>
            <person name="Dionisio G."/>
        </authorList>
    </citation>
    <scope>NUCLEOTIDE SEQUENCE [LARGE SCALE GENOMIC DNA]</scope>
    <source>
        <strain evidence="3 4">VK10A</strain>
    </source>
</reference>
<feature type="coiled-coil region" evidence="1">
    <location>
        <begin position="12"/>
        <end position="60"/>
    </location>
</feature>
<evidence type="ECO:0000313" key="3">
    <source>
        <dbReference type="EMBL" id="KAL3658987.1"/>
    </source>
</evidence>